<comment type="caution">
    <text evidence="2">The sequence shown here is derived from an EMBL/GenBank/DDBJ whole genome shotgun (WGS) entry which is preliminary data.</text>
</comment>
<name>S3ZSG1_9ACTN</name>
<keyword evidence="2" id="KW-0808">Transferase</keyword>
<dbReference type="GO" id="GO:0008168">
    <property type="term" value="F:methyltransferase activity"/>
    <property type="evidence" value="ECO:0007669"/>
    <property type="project" value="UniProtKB-KW"/>
</dbReference>
<protein>
    <submittedName>
        <fullName evidence="2">Putative tRNA (Mo5U34)-methyltransferase</fullName>
    </submittedName>
</protein>
<evidence type="ECO:0000313" key="3">
    <source>
        <dbReference type="Proteomes" id="UP000014629"/>
    </source>
</evidence>
<dbReference type="Proteomes" id="UP000014629">
    <property type="component" value="Unassembled WGS sequence"/>
</dbReference>
<dbReference type="Pfam" id="PF08241">
    <property type="entry name" value="Methyltransf_11"/>
    <property type="match status" value="1"/>
</dbReference>
<dbReference type="Gene3D" id="3.40.50.150">
    <property type="entry name" value="Vaccinia Virus protein VP39"/>
    <property type="match status" value="1"/>
</dbReference>
<organism evidence="2 3">
    <name type="scientific">Streptomyces aurantiacus JA 4570</name>
    <dbReference type="NCBI Taxonomy" id="1286094"/>
    <lineage>
        <taxon>Bacteria</taxon>
        <taxon>Bacillati</taxon>
        <taxon>Actinomycetota</taxon>
        <taxon>Actinomycetes</taxon>
        <taxon>Kitasatosporales</taxon>
        <taxon>Streptomycetaceae</taxon>
        <taxon>Streptomyces</taxon>
        <taxon>Streptomyces aurantiacus group</taxon>
    </lineage>
</organism>
<proteinExistence type="predicted"/>
<dbReference type="RefSeq" id="WP_016638946.1">
    <property type="nucleotide sequence ID" value="NZ_AOPZ01000028.1"/>
</dbReference>
<accession>S3ZSG1</accession>
<dbReference type="CDD" id="cd02440">
    <property type="entry name" value="AdoMet_MTases"/>
    <property type="match status" value="1"/>
</dbReference>
<dbReference type="InterPro" id="IPR029063">
    <property type="entry name" value="SAM-dependent_MTases_sf"/>
</dbReference>
<keyword evidence="2" id="KW-0489">Methyltransferase</keyword>
<sequence length="254" mass="27881">MVCETTDAEREVADLMPIEAPVADCQEVLRRVPFWFHTFALNKAAGIYTPGMVRDHRYRIPYLPADFNGLRVLDAGTCDGFYAYLAESRGAERVLAVDNHQCLRLARERFGVDLTGGEAFRAIGALLGSRVEYRRADVLELAGSAEHFDFVYCCGMLHRVENPLGVLRVLRGLLDTGGRILLETYGATGPEAALPTVHVMAAGEANTGDNVHYWGLSAPALTRLARWAALEECGDTQVHTVDGHPRLIATLRAV</sequence>
<dbReference type="AlphaFoldDB" id="S3ZSG1"/>
<dbReference type="OrthoDB" id="3825914at2"/>
<keyword evidence="3" id="KW-1185">Reference proteome</keyword>
<reference evidence="2 3" key="1">
    <citation type="submission" date="2013-02" db="EMBL/GenBank/DDBJ databases">
        <title>Draft Genome Sequence of Streptomyces aurantiacus, Which Produces Setomimycin.</title>
        <authorList>
            <person name="Gruening B.A."/>
            <person name="Praeg A."/>
            <person name="Erxleben A."/>
            <person name="Guenther S."/>
            <person name="Mueller M."/>
        </authorList>
    </citation>
    <scope>NUCLEOTIDE SEQUENCE [LARGE SCALE GENOMIC DNA]</scope>
    <source>
        <strain evidence="2 3">JA 4570</strain>
    </source>
</reference>
<dbReference type="EMBL" id="AOPZ01000028">
    <property type="protein sequence ID" value="EPH46078.1"/>
    <property type="molecule type" value="Genomic_DNA"/>
</dbReference>
<dbReference type="SUPFAM" id="SSF53335">
    <property type="entry name" value="S-adenosyl-L-methionine-dependent methyltransferases"/>
    <property type="match status" value="1"/>
</dbReference>
<evidence type="ECO:0000259" key="1">
    <source>
        <dbReference type="Pfam" id="PF08241"/>
    </source>
</evidence>
<feature type="domain" description="Methyltransferase type 11" evidence="1">
    <location>
        <begin position="73"/>
        <end position="181"/>
    </location>
</feature>
<dbReference type="GO" id="GO:0032259">
    <property type="term" value="P:methylation"/>
    <property type="evidence" value="ECO:0007669"/>
    <property type="project" value="UniProtKB-KW"/>
</dbReference>
<dbReference type="InterPro" id="IPR013216">
    <property type="entry name" value="Methyltransf_11"/>
</dbReference>
<gene>
    <name evidence="2" type="ORF">STRAU_0814</name>
</gene>
<dbReference type="PATRIC" id="fig|1286094.4.peg.796"/>
<evidence type="ECO:0000313" key="2">
    <source>
        <dbReference type="EMBL" id="EPH46078.1"/>
    </source>
</evidence>